<organism evidence="2">
    <name type="scientific">Culex pipiens</name>
    <name type="common">House mosquito</name>
    <dbReference type="NCBI Taxonomy" id="7175"/>
    <lineage>
        <taxon>Eukaryota</taxon>
        <taxon>Metazoa</taxon>
        <taxon>Ecdysozoa</taxon>
        <taxon>Arthropoda</taxon>
        <taxon>Hexapoda</taxon>
        <taxon>Insecta</taxon>
        <taxon>Pterygota</taxon>
        <taxon>Neoptera</taxon>
        <taxon>Endopterygota</taxon>
        <taxon>Diptera</taxon>
        <taxon>Nematocera</taxon>
        <taxon>Culicoidea</taxon>
        <taxon>Culicidae</taxon>
        <taxon>Culicinae</taxon>
        <taxon>Culicini</taxon>
        <taxon>Culex</taxon>
        <taxon>Culex</taxon>
    </lineage>
</organism>
<proteinExistence type="predicted"/>
<reference evidence="2" key="1">
    <citation type="submission" date="2021-05" db="EMBL/GenBank/DDBJ databases">
        <authorList>
            <person name="Alioto T."/>
            <person name="Alioto T."/>
            <person name="Gomez Garrido J."/>
        </authorList>
    </citation>
    <scope>NUCLEOTIDE SEQUENCE</scope>
</reference>
<evidence type="ECO:0000313" key="2">
    <source>
        <dbReference type="EMBL" id="CAG6498547.1"/>
    </source>
</evidence>
<sequence length="128" mass="14636">MFDHARSFASQSSSFLPAVFSTSFAYLRSTHSLTDSVTVKHLPLRTSRFFFGIFFECAHGKRQKTGKKIVFTTLLNFVVVHVFVSIRGRAARSSSTTISLQQKEKHTLSRHRHNSTQPISRKRESDEM</sequence>
<protein>
    <submittedName>
        <fullName evidence="2">(northern house mosquito) hypothetical protein</fullName>
    </submittedName>
</protein>
<feature type="compositionally biased region" description="Polar residues" evidence="1">
    <location>
        <begin position="92"/>
        <end position="101"/>
    </location>
</feature>
<accession>A0A8D8CW80</accession>
<dbReference type="EMBL" id="HBUE01135994">
    <property type="protein sequence ID" value="CAG6498547.1"/>
    <property type="molecule type" value="Transcribed_RNA"/>
</dbReference>
<feature type="region of interest" description="Disordered" evidence="1">
    <location>
        <begin position="92"/>
        <end position="128"/>
    </location>
</feature>
<evidence type="ECO:0000256" key="1">
    <source>
        <dbReference type="SAM" id="MobiDB-lite"/>
    </source>
</evidence>
<dbReference type="AlphaFoldDB" id="A0A8D8CW80"/>
<name>A0A8D8CW80_CULPI</name>